<feature type="transmembrane region" description="Helical" evidence="9">
    <location>
        <begin position="174"/>
        <end position="195"/>
    </location>
</feature>
<evidence type="ECO:0000256" key="3">
    <source>
        <dbReference type="ARBA" id="ARBA00022692"/>
    </source>
</evidence>
<organism evidence="10 11">
    <name type="scientific">Porites lobata</name>
    <dbReference type="NCBI Taxonomy" id="104759"/>
    <lineage>
        <taxon>Eukaryota</taxon>
        <taxon>Metazoa</taxon>
        <taxon>Cnidaria</taxon>
        <taxon>Anthozoa</taxon>
        <taxon>Hexacorallia</taxon>
        <taxon>Scleractinia</taxon>
        <taxon>Fungiina</taxon>
        <taxon>Poritidae</taxon>
        <taxon>Porites</taxon>
    </lineage>
</organism>
<protein>
    <submittedName>
        <fullName evidence="10">Uncharacterized protein</fullName>
    </submittedName>
</protein>
<dbReference type="EMBL" id="CALNXK010000092">
    <property type="protein sequence ID" value="CAH3151895.1"/>
    <property type="molecule type" value="Genomic_DNA"/>
</dbReference>
<keyword evidence="2" id="KW-0813">Transport</keyword>
<accession>A0ABN8PWJ7</accession>
<evidence type="ECO:0000256" key="6">
    <source>
        <dbReference type="ARBA" id="ARBA00023136"/>
    </source>
</evidence>
<dbReference type="Pfam" id="PF03185">
    <property type="entry name" value="CaKB"/>
    <property type="match status" value="1"/>
</dbReference>
<evidence type="ECO:0000313" key="11">
    <source>
        <dbReference type="Proteomes" id="UP001159405"/>
    </source>
</evidence>
<name>A0ABN8PWJ7_9CNID</name>
<dbReference type="Proteomes" id="UP001159405">
    <property type="component" value="Unassembled WGS sequence"/>
</dbReference>
<evidence type="ECO:0000256" key="4">
    <source>
        <dbReference type="ARBA" id="ARBA00022989"/>
    </source>
</evidence>
<evidence type="ECO:0000256" key="1">
    <source>
        <dbReference type="ARBA" id="ARBA00004141"/>
    </source>
</evidence>
<keyword evidence="3 9" id="KW-0812">Transmembrane</keyword>
<evidence type="ECO:0000256" key="5">
    <source>
        <dbReference type="ARBA" id="ARBA00023065"/>
    </source>
</evidence>
<sequence>MMTRHLNDNSPQVKIVKRVKKLGNAILVSSGLTLLIVMVTVTLPKLESLQYHAGTCKVKKTFLNMDPGKKLHCRCKELKSESKCLIYYPCLQIYVSFDHFSTREALVVNDRRRISETCSYKLRDYDCKTKNDVYKHVERFREKWGLMNSSYHCFHTSRHPDQVTLANEAPSTAVTVNLTLFPCIGIAIGLLMLHFKEQIGLILARKLNIRVSEGYVPVALVKHEDDSTQND</sequence>
<keyword evidence="11" id="KW-1185">Reference proteome</keyword>
<dbReference type="PANTHER" id="PTHR10258:SF8">
    <property type="entry name" value="CALCIUM-ACTIVATED POTASSIUM CHANNEL BK ALPHA SUBUNIT DOMAIN-CONTAINING PROTEIN"/>
    <property type="match status" value="1"/>
</dbReference>
<evidence type="ECO:0000256" key="7">
    <source>
        <dbReference type="ARBA" id="ARBA00023180"/>
    </source>
</evidence>
<keyword evidence="5" id="KW-0406">Ion transport</keyword>
<evidence type="ECO:0000256" key="8">
    <source>
        <dbReference type="ARBA" id="ARBA00023303"/>
    </source>
</evidence>
<reference evidence="10 11" key="1">
    <citation type="submission" date="2022-05" db="EMBL/GenBank/DDBJ databases">
        <authorList>
            <consortium name="Genoscope - CEA"/>
            <person name="William W."/>
        </authorList>
    </citation>
    <scope>NUCLEOTIDE SEQUENCE [LARGE SCALE GENOMIC DNA]</scope>
</reference>
<dbReference type="InterPro" id="IPR003930">
    <property type="entry name" value="K_chnl_Ca-activ_BK_bsu"/>
</dbReference>
<feature type="transmembrane region" description="Helical" evidence="9">
    <location>
        <begin position="21"/>
        <end position="43"/>
    </location>
</feature>
<keyword evidence="4 9" id="KW-1133">Transmembrane helix</keyword>
<dbReference type="PANTHER" id="PTHR10258">
    <property type="entry name" value="CALCIUM-ACTIVATED POTASSIUM CHANNEL SUBUNIT BETA"/>
    <property type="match status" value="1"/>
</dbReference>
<keyword evidence="7" id="KW-0325">Glycoprotein</keyword>
<proteinExistence type="predicted"/>
<evidence type="ECO:0000256" key="9">
    <source>
        <dbReference type="SAM" id="Phobius"/>
    </source>
</evidence>
<keyword evidence="6 9" id="KW-0472">Membrane</keyword>
<evidence type="ECO:0000256" key="2">
    <source>
        <dbReference type="ARBA" id="ARBA00022448"/>
    </source>
</evidence>
<comment type="subcellular location">
    <subcellularLocation>
        <location evidence="1">Membrane</location>
        <topology evidence="1">Multi-pass membrane protein</topology>
    </subcellularLocation>
</comment>
<gene>
    <name evidence="10" type="ORF">PLOB_00048847</name>
</gene>
<keyword evidence="8" id="KW-0407">Ion channel</keyword>
<comment type="caution">
    <text evidence="10">The sequence shown here is derived from an EMBL/GenBank/DDBJ whole genome shotgun (WGS) entry which is preliminary data.</text>
</comment>
<evidence type="ECO:0000313" key="10">
    <source>
        <dbReference type="EMBL" id="CAH3151895.1"/>
    </source>
</evidence>